<feature type="compositionally biased region" description="Polar residues" evidence="2">
    <location>
        <begin position="131"/>
        <end position="146"/>
    </location>
</feature>
<feature type="coiled-coil region" evidence="1">
    <location>
        <begin position="1138"/>
        <end position="1301"/>
    </location>
</feature>
<dbReference type="OMA" id="ANNEMEQ"/>
<feature type="region of interest" description="Disordered" evidence="2">
    <location>
        <begin position="307"/>
        <end position="388"/>
    </location>
</feature>
<keyword evidence="4" id="KW-1185">Reference proteome</keyword>
<feature type="coiled-coil region" evidence="1">
    <location>
        <begin position="882"/>
        <end position="973"/>
    </location>
</feature>
<feature type="region of interest" description="Disordered" evidence="2">
    <location>
        <begin position="1077"/>
        <end position="1097"/>
    </location>
</feature>
<feature type="region of interest" description="Disordered" evidence="2">
    <location>
        <begin position="1"/>
        <end position="38"/>
    </location>
</feature>
<proteinExistence type="predicted"/>
<feature type="coiled-coil region" evidence="1">
    <location>
        <begin position="1492"/>
        <end position="1540"/>
    </location>
</feature>
<feature type="coiled-coil region" evidence="1">
    <location>
        <begin position="1006"/>
        <end position="1074"/>
    </location>
</feature>
<accession>T1J2X3</accession>
<dbReference type="Proteomes" id="UP000014500">
    <property type="component" value="Unassembled WGS sequence"/>
</dbReference>
<feature type="compositionally biased region" description="Basic and acidic residues" evidence="2">
    <location>
        <begin position="340"/>
        <end position="349"/>
    </location>
</feature>
<evidence type="ECO:0000313" key="4">
    <source>
        <dbReference type="Proteomes" id="UP000014500"/>
    </source>
</evidence>
<protein>
    <submittedName>
        <fullName evidence="3">Uncharacterized protein</fullName>
    </submittedName>
</protein>
<feature type="coiled-coil region" evidence="1">
    <location>
        <begin position="700"/>
        <end position="734"/>
    </location>
</feature>
<evidence type="ECO:0000256" key="2">
    <source>
        <dbReference type="SAM" id="MobiDB-lite"/>
    </source>
</evidence>
<dbReference type="EnsemblMetazoa" id="SMAR007925-RA">
    <property type="protein sequence ID" value="SMAR007925-PA"/>
    <property type="gene ID" value="SMAR007925"/>
</dbReference>
<reference evidence="3" key="2">
    <citation type="submission" date="2015-02" db="UniProtKB">
        <authorList>
            <consortium name="EnsemblMetazoa"/>
        </authorList>
    </citation>
    <scope>IDENTIFICATION</scope>
</reference>
<dbReference type="EMBL" id="JH431812">
    <property type="status" value="NOT_ANNOTATED_CDS"/>
    <property type="molecule type" value="Genomic_DNA"/>
</dbReference>
<name>T1J2X3_STRMM</name>
<sequence length="1623" mass="187266">IDAVTPSAPPKPPRISSGVSEPELKKIESNSDPENEDLENVFEDDVQVQPVAESPINIDNSKDDLSINLDLSIFSDLSDPITKADDTKDKFELEVTPVAIPIDDIPKTKKKRPTPPPRYMKIKKNGGGDEISSSPSDWDANNNSLNAELPMDIEKNETNWILANNGEKNLEKTPDSDWDTSISSKEKSPKPEPETKQRLFVKKSDSNRSKRSTGSGRKPDFETETFIPVYKDLTDSESDWSTDEPGGKITVRQTQEVENINPVEKPEKEEMNYLVSKPEVSETNLSPESEVDLISKPEVENFYPIPQEEKIDLNPEVGEVEKTNSLPKPEVEKSNSIQKPEVDEIHDDGSSDWDDSLSNDDAPPNVENTHKPKDTPQGTLGREDTLHGLDEIWEKNPSVEIRSWNQRKGPASTSSEDSSMHELNDKMAAMRERDSGIYSPIIGKGNVAFKKNLFEARNVSVDVAALEAILQNQLAEQQRRLNQRPENSYRFELQRRRHSVDLVFPTINAKSYKALLAQKNVERPKSAESNFSEPIGNKDGNDNVYKASLAMAGISSDEELRAKPEVESGKSPVRKRKSMLSLGKFPTLKKLTKKFMKSESKEEIKVSADEKVIEKEDFVEEVLERLDIRRKSNASLYEAGIEKKDELRKTPSLEIVSESLSFSSSEDESVDEMSENRREKTEDVIANDSGLAAVKLQDFIRDLRLQLEREKGERQVLLERVQSVVGERDQLEAQYEGIRKDFCNLREANAVLEAKMKTNEWELQHSENRWKECDRKLKQMLTHVNTKEESLLNEISRRQQSEMGNQALISELCTVKETLIVLHNECKQLQKEHLSQSEPASPSWASSEMRNKELGAFRKQLDEANQLCQQVMGENQTLQLHLNSQKMEASEWKRQVEQLQCTLESEREKMQREVIKARDGQKVEEDALKESTLGYMVQVNTLQSENNGLRCRLEESAQRIAVLESEMARHVESATAYREELFVLRKTFDESQKNFNLNHEEQARLRKRLEVDLELVCKENGELKENLRNSVSNVVVKNNDVLSPQLNRRANNEMEQLRNQVSLLHDEMSFMKRQIRSNAPSDHSDHHLPISNTSSVRSQTASNKLCQTIPWSLADPTESKRRKMSVMNNSVLSLNGTSEDEQQVVRELEERISSLTVELEKNVNKVHSLEVALVAAQDIIDKVNEEKLELMQTQTLDAISLEEMGKMQQTITQLESETKELRIQSEEVKMHSHKLQDELLRVRLDYKHSEERLMDETNKKLEILNELETNREKNQKLLEDVEILKEEREKLIRRFDDGMEEQKRLWQVEARGRAELALRLLDSEQNKSRILSPGGDAYNAKIVIQRKDEELDRERNRCAKIQDELADMKHKMESVDLSQEISSQITDLEHQVLELKCYISHEQETHQRDRNRLKKAKESLHCVPDLRKQIAQLEHVRDELRAELIRFQSYVKENYVERDEMKRFKADCEARANRDYQTKVTQIKARFDRKDKIEHEKLNNELQLNKNDAMEELNRVKDALRESEMAVEMLRDQLAHVQEMYTAEVNLRAKMSRLNEEKMMEIGDIPFVMRNNQMKHLRESNKRLKSRKSREEVVESSESNDMMYKVRAALDKSVEKYLLNVKY</sequence>
<organism evidence="3 4">
    <name type="scientific">Strigamia maritima</name>
    <name type="common">European centipede</name>
    <name type="synonym">Geophilus maritimus</name>
    <dbReference type="NCBI Taxonomy" id="126957"/>
    <lineage>
        <taxon>Eukaryota</taxon>
        <taxon>Metazoa</taxon>
        <taxon>Ecdysozoa</taxon>
        <taxon>Arthropoda</taxon>
        <taxon>Myriapoda</taxon>
        <taxon>Chilopoda</taxon>
        <taxon>Pleurostigmophora</taxon>
        <taxon>Geophilomorpha</taxon>
        <taxon>Linotaeniidae</taxon>
        <taxon>Strigamia</taxon>
    </lineage>
</organism>
<feature type="coiled-coil region" evidence="1">
    <location>
        <begin position="1344"/>
        <end position="1371"/>
    </location>
</feature>
<evidence type="ECO:0000313" key="3">
    <source>
        <dbReference type="EnsemblMetazoa" id="SMAR007925-PA"/>
    </source>
</evidence>
<evidence type="ECO:0000256" key="1">
    <source>
        <dbReference type="SAM" id="Coils"/>
    </source>
</evidence>
<dbReference type="HOGENOM" id="CLU_243484_0_0_1"/>
<dbReference type="STRING" id="126957.T1J2X3"/>
<dbReference type="PhylomeDB" id="T1J2X3"/>
<feature type="region of interest" description="Disordered" evidence="2">
    <location>
        <begin position="104"/>
        <end position="253"/>
    </location>
</feature>
<keyword evidence="1" id="KW-0175">Coiled coil</keyword>
<feature type="compositionally biased region" description="Basic and acidic residues" evidence="2">
    <location>
        <begin position="184"/>
        <end position="208"/>
    </location>
</feature>
<reference evidence="4" key="1">
    <citation type="submission" date="2011-05" db="EMBL/GenBank/DDBJ databases">
        <authorList>
            <person name="Richards S.R."/>
            <person name="Qu J."/>
            <person name="Jiang H."/>
            <person name="Jhangiani S.N."/>
            <person name="Agravi P."/>
            <person name="Goodspeed R."/>
            <person name="Gross S."/>
            <person name="Mandapat C."/>
            <person name="Jackson L."/>
            <person name="Mathew T."/>
            <person name="Pu L."/>
            <person name="Thornton R."/>
            <person name="Saada N."/>
            <person name="Wilczek-Boney K.B."/>
            <person name="Lee S."/>
            <person name="Kovar C."/>
            <person name="Wu Y."/>
            <person name="Scherer S.E."/>
            <person name="Worley K.C."/>
            <person name="Muzny D.M."/>
            <person name="Gibbs R."/>
        </authorList>
    </citation>
    <scope>NUCLEOTIDE SEQUENCE</scope>
    <source>
        <strain evidence="4">Brora</strain>
    </source>
</reference>